<dbReference type="GO" id="GO:0016705">
    <property type="term" value="F:oxidoreductase activity, acting on paired donors, with incorporation or reduction of molecular oxygen"/>
    <property type="evidence" value="ECO:0007669"/>
    <property type="project" value="InterPro"/>
</dbReference>
<dbReference type="GO" id="GO:0005506">
    <property type="term" value="F:iron ion binding"/>
    <property type="evidence" value="ECO:0007669"/>
    <property type="project" value="InterPro"/>
</dbReference>
<dbReference type="GO" id="GO:0020037">
    <property type="term" value="F:heme binding"/>
    <property type="evidence" value="ECO:0007669"/>
    <property type="project" value="InterPro"/>
</dbReference>
<dbReference type="PANTHER" id="PTHR24291:SF201">
    <property type="entry name" value="CYTOCHROME P450, FAMILY 4, SUBFAMILY B, POLYPEPTIDE 7"/>
    <property type="match status" value="1"/>
</dbReference>
<sequence length="424" mass="49194">MKWISVIPMITNSTEMHKHVTDQVSKHGPLLMQYFGRMIHIIICDKETIQFVLNDDVKFPKIRAPTAESITEFNGDTIMNSNGKEYHIHKTSIIAFLSRHRLMNIYEPKMVVQAEKLIVSLEQEMNKDVDVGKIMSKLTLEILLDTILNVNADSSDNVTELIHAIEIYLREIVNPVYLAMSFYDKLFFLESNRELKHSLSVLRKYINDLISKRTGNDFIDALHDMCEVENISKQSIFGDIITFIIAGYDTTSISFRWILHYLAKNQDIQERLYQEIMTNDTTLLNNVIKETMRLMPPVAMVPTRTCDEDVEFTNSLGQKFMFPKGCIISYHIWSVHHDPKTYENPETWNPDRWLKTSTNEYLPFAIGKRSCIGQQFAGIEQRVVIKAILQKFRIIPNSADMMSEELKPGIFSEPKQVIVRFESR</sequence>
<dbReference type="PRINTS" id="PR00463">
    <property type="entry name" value="EP450I"/>
</dbReference>
<evidence type="ECO:0000313" key="2">
    <source>
        <dbReference type="EMBL" id="AYV75470.1"/>
    </source>
</evidence>
<proteinExistence type="inferred from homology"/>
<dbReference type="Gene3D" id="1.10.630.10">
    <property type="entry name" value="Cytochrome P450"/>
    <property type="match status" value="1"/>
</dbReference>
<dbReference type="SUPFAM" id="SSF48264">
    <property type="entry name" value="Cytochrome P450"/>
    <property type="match status" value="1"/>
</dbReference>
<protein>
    <submittedName>
        <fullName evidence="2">Putative cytochrome P450 4C1-like isoform X2</fullName>
    </submittedName>
</protein>
<dbReference type="EMBL" id="MK071979">
    <property type="protein sequence ID" value="AYV75470.1"/>
    <property type="molecule type" value="Genomic_DNA"/>
</dbReference>
<gene>
    <name evidence="2" type="ORF">Terrestrivirus1_344</name>
</gene>
<organism evidence="2">
    <name type="scientific">Terrestrivirus sp</name>
    <dbReference type="NCBI Taxonomy" id="2487775"/>
    <lineage>
        <taxon>Viruses</taxon>
        <taxon>Varidnaviria</taxon>
        <taxon>Bamfordvirae</taxon>
        <taxon>Nucleocytoviricota</taxon>
        <taxon>Megaviricetes</taxon>
        <taxon>Imitervirales</taxon>
        <taxon>Mimiviridae</taxon>
        <taxon>Klosneuvirinae</taxon>
    </lineage>
</organism>
<dbReference type="CDD" id="cd00302">
    <property type="entry name" value="cytochrome_P450"/>
    <property type="match status" value="1"/>
</dbReference>
<dbReference type="InterPro" id="IPR002401">
    <property type="entry name" value="Cyt_P450_E_grp-I"/>
</dbReference>
<dbReference type="PANTHER" id="PTHR24291">
    <property type="entry name" value="CYTOCHROME P450 FAMILY 4"/>
    <property type="match status" value="1"/>
</dbReference>
<dbReference type="InterPro" id="IPR050196">
    <property type="entry name" value="Cytochrome_P450_Monoox"/>
</dbReference>
<comment type="similarity">
    <text evidence="1">Belongs to the cytochrome P450 family.</text>
</comment>
<dbReference type="InterPro" id="IPR036396">
    <property type="entry name" value="Cyt_P450_sf"/>
</dbReference>
<reference evidence="2" key="1">
    <citation type="submission" date="2018-10" db="EMBL/GenBank/DDBJ databases">
        <title>Hidden diversity of soil giant viruses.</title>
        <authorList>
            <person name="Schulz F."/>
            <person name="Alteio L."/>
            <person name="Goudeau D."/>
            <person name="Ryan E.M."/>
            <person name="Malmstrom R.R."/>
            <person name="Blanchard J."/>
            <person name="Woyke T."/>
        </authorList>
    </citation>
    <scope>NUCLEOTIDE SEQUENCE</scope>
    <source>
        <strain evidence="2">TEV1</strain>
    </source>
</reference>
<dbReference type="InterPro" id="IPR001128">
    <property type="entry name" value="Cyt_P450"/>
</dbReference>
<name>A0A3G4ZKV0_9VIRU</name>
<evidence type="ECO:0000256" key="1">
    <source>
        <dbReference type="ARBA" id="ARBA00010617"/>
    </source>
</evidence>
<dbReference type="Pfam" id="PF00067">
    <property type="entry name" value="p450"/>
    <property type="match status" value="1"/>
</dbReference>
<dbReference type="PRINTS" id="PR00385">
    <property type="entry name" value="P450"/>
</dbReference>
<accession>A0A3G4ZKV0</accession>
<dbReference type="GO" id="GO:0004497">
    <property type="term" value="F:monooxygenase activity"/>
    <property type="evidence" value="ECO:0007669"/>
    <property type="project" value="InterPro"/>
</dbReference>